<dbReference type="InterPro" id="IPR036236">
    <property type="entry name" value="Znf_C2H2_sf"/>
</dbReference>
<evidence type="ECO:0000256" key="3">
    <source>
        <dbReference type="ARBA" id="ARBA00022771"/>
    </source>
</evidence>
<keyword evidence="3 5" id="KW-0863">Zinc-finger</keyword>
<dbReference type="EnsemblMetazoa" id="XM_024225046.1">
    <property type="protein sequence ID" value="XP_024080814.1"/>
    <property type="gene ID" value="LOC106667284"/>
</dbReference>
<feature type="domain" description="C2H2-type" evidence="6">
    <location>
        <begin position="22"/>
        <end position="49"/>
    </location>
</feature>
<feature type="domain" description="C2H2-type" evidence="6">
    <location>
        <begin position="660"/>
        <end position="687"/>
    </location>
</feature>
<dbReference type="PANTHER" id="PTHR24379:SF121">
    <property type="entry name" value="C2H2-TYPE DOMAIN-CONTAINING PROTEIN"/>
    <property type="match status" value="1"/>
</dbReference>
<name>A0A8I6SFA8_CIMLE</name>
<dbReference type="PROSITE" id="PS00028">
    <property type="entry name" value="ZINC_FINGER_C2H2_1"/>
    <property type="match status" value="1"/>
</dbReference>
<dbReference type="OMA" id="CDKPYTS"/>
<evidence type="ECO:0000256" key="2">
    <source>
        <dbReference type="ARBA" id="ARBA00022737"/>
    </source>
</evidence>
<evidence type="ECO:0000313" key="7">
    <source>
        <dbReference type="EnsemblMetazoa" id="XP_024080814.1"/>
    </source>
</evidence>
<evidence type="ECO:0000259" key="6">
    <source>
        <dbReference type="PROSITE" id="PS50157"/>
    </source>
</evidence>
<keyword evidence="4" id="KW-0862">Zinc</keyword>
<accession>A0A8I6SFA8</accession>
<feature type="domain" description="C2H2-type" evidence="6">
    <location>
        <begin position="244"/>
        <end position="272"/>
    </location>
</feature>
<dbReference type="PROSITE" id="PS50157">
    <property type="entry name" value="ZINC_FINGER_C2H2_2"/>
    <property type="match status" value="17"/>
</dbReference>
<feature type="domain" description="C2H2-type" evidence="6">
    <location>
        <begin position="51"/>
        <end position="79"/>
    </location>
</feature>
<feature type="domain" description="C2H2-type" evidence="6">
    <location>
        <begin position="590"/>
        <end position="617"/>
    </location>
</feature>
<dbReference type="AlphaFoldDB" id="A0A8I6SFA8"/>
<feature type="domain" description="C2H2-type" evidence="6">
    <location>
        <begin position="215"/>
        <end position="242"/>
    </location>
</feature>
<dbReference type="KEGG" id="clec:106667284"/>
<dbReference type="GO" id="GO:0008270">
    <property type="term" value="F:zinc ion binding"/>
    <property type="evidence" value="ECO:0007669"/>
    <property type="project" value="UniProtKB-KW"/>
</dbReference>
<dbReference type="Proteomes" id="UP000494040">
    <property type="component" value="Unassembled WGS sequence"/>
</dbReference>
<feature type="domain" description="C2H2-type" evidence="6">
    <location>
        <begin position="781"/>
        <end position="808"/>
    </location>
</feature>
<evidence type="ECO:0000256" key="4">
    <source>
        <dbReference type="ARBA" id="ARBA00022833"/>
    </source>
</evidence>
<evidence type="ECO:0000256" key="5">
    <source>
        <dbReference type="PROSITE-ProRule" id="PRU00042"/>
    </source>
</evidence>
<dbReference type="Pfam" id="PF00096">
    <property type="entry name" value="zf-C2H2"/>
    <property type="match status" value="2"/>
</dbReference>
<organism evidence="7 8">
    <name type="scientific">Cimex lectularius</name>
    <name type="common">Bed bug</name>
    <name type="synonym">Acanthia lectularia</name>
    <dbReference type="NCBI Taxonomy" id="79782"/>
    <lineage>
        <taxon>Eukaryota</taxon>
        <taxon>Metazoa</taxon>
        <taxon>Ecdysozoa</taxon>
        <taxon>Arthropoda</taxon>
        <taxon>Hexapoda</taxon>
        <taxon>Insecta</taxon>
        <taxon>Pterygota</taxon>
        <taxon>Neoptera</taxon>
        <taxon>Paraneoptera</taxon>
        <taxon>Hemiptera</taxon>
        <taxon>Heteroptera</taxon>
        <taxon>Panheteroptera</taxon>
        <taxon>Cimicomorpha</taxon>
        <taxon>Cimicidae</taxon>
        <taxon>Cimex</taxon>
    </lineage>
</organism>
<dbReference type="PANTHER" id="PTHR24379">
    <property type="entry name" value="KRAB AND ZINC FINGER DOMAIN-CONTAINING"/>
    <property type="match status" value="1"/>
</dbReference>
<keyword evidence="8" id="KW-1185">Reference proteome</keyword>
<feature type="domain" description="C2H2-type" evidence="6">
    <location>
        <begin position="177"/>
        <end position="204"/>
    </location>
</feature>
<feature type="domain" description="C2H2-type" evidence="6">
    <location>
        <begin position="619"/>
        <end position="647"/>
    </location>
</feature>
<feature type="domain" description="C2H2-type" evidence="6">
    <location>
        <begin position="468"/>
        <end position="495"/>
    </location>
</feature>
<keyword evidence="2" id="KW-0677">Repeat</keyword>
<dbReference type="Gene3D" id="3.30.160.60">
    <property type="entry name" value="Classic Zinc Finger"/>
    <property type="match status" value="12"/>
</dbReference>
<dbReference type="RefSeq" id="XP_024080814.1">
    <property type="nucleotide sequence ID" value="XM_024225046.1"/>
</dbReference>
<sequence>MELFRNKSMNWSSVVGVSEEVFICKDCSKPYRTKAGLHNHRKYECGIEPQFKCPHCAHRSKQKGNLKTHISNVHPEQALGDMYDAEDQSNRPVYKYLISSFVLQGHLLRNTSATAATRVTKKKLFCDKCDKPYTSRSGLYNHKKYECGKPPGFTCRLCGHKTKLKGNLKAHLIKKTMFCDKCDKPYTSRGGLYNHKKFECGKEPSFSSGTPGNFFKCPGCFNRYKSKSGLYNHLKYDCGKEPQFSCPICTFKSKRKSNLKDHIRNIHSARDRSAHGQEKVFQISIPVQRALSSCCLLLTDFFFPPFQGRKFACSDCGRRYKYKAGLYQHRKHACGKIASFSCPHCPYKALMRFSLNSHILYKHTTCINCAAPAKNYFCELCGRGYKYKSGLYQHKKHECGKDVKISCPLCPYRTRMKFNLNTHIAVKHAGHTDSLLRYFGIETEFLLMPFLPFSGTIESLILKIPEYFPCETCGRIYKYRRSLKLHQRFECGKEPQFQCPYCPYKATYKGNLKSHVICRHTSKLRHLCTCGRKFKCFAMLKWHQRKECGRKFDCPMCTKSYKRRSELHFHMKMKHLTSMIDHEAPKCVKFECDKCPRKYKHRDSLIRHKKFECGKEPQFQCPECNYKSKHKANLKAHTDPFYNGRKRLNMFSFAAHLPRFTCERCRRSYKYKCNLVQHQKVECGKQPRFKCPHCPHMTKYKSSLKKHLVTQHTPFLNICLVERKKFGCDKCYRRYKYPEGLYNHKKYECGKPPRFGCPVCPFRSKLKANLKTHIAESVKQFKCTGCQRSYKYRENLYRHKRFECGISRQFACPHCPHKSKQKVHLQAHIALKHGLPEDSLCFSTFPMRQLPQELQIQGQLEQAQEVGVRQGTAILMSDMSAQVSAESTPHVPYSRASSRLTCEFCFRTYKYRRNLTKHQKFECGKEPQIKCPLLSSITIAIVQVCQFITIMPFINITLIISDTELGFTCDGCQRKYKHKGSLKRHKVLECGKERSFFCPYCTHRSKQLAHLKTHIALKHNPDPR</sequence>
<feature type="domain" description="C2H2-type" evidence="6">
    <location>
        <begin position="552"/>
        <end position="575"/>
    </location>
</feature>
<feature type="domain" description="C2H2-type" evidence="6">
    <location>
        <begin position="900"/>
        <end position="927"/>
    </location>
</feature>
<evidence type="ECO:0000313" key="8">
    <source>
        <dbReference type="Proteomes" id="UP000494040"/>
    </source>
</evidence>
<dbReference type="OrthoDB" id="6630329at2759"/>
<feature type="domain" description="C2H2-type" evidence="6">
    <location>
        <begin position="311"/>
        <end position="338"/>
    </location>
</feature>
<dbReference type="GeneID" id="106667284"/>
<reference evidence="7" key="1">
    <citation type="submission" date="2022-01" db="UniProtKB">
        <authorList>
            <consortium name="EnsemblMetazoa"/>
        </authorList>
    </citation>
    <scope>IDENTIFICATION</scope>
</reference>
<keyword evidence="1" id="KW-0479">Metal-binding</keyword>
<dbReference type="SMART" id="SM00355">
    <property type="entry name" value="ZnF_C2H2"/>
    <property type="match status" value="24"/>
</dbReference>
<evidence type="ECO:0000256" key="1">
    <source>
        <dbReference type="ARBA" id="ARBA00022723"/>
    </source>
</evidence>
<feature type="domain" description="C2H2-type" evidence="6">
    <location>
        <begin position="726"/>
        <end position="753"/>
    </location>
</feature>
<protein>
    <recommendedName>
        <fullName evidence="6">C2H2-type domain-containing protein</fullName>
    </recommendedName>
</protein>
<dbReference type="SUPFAM" id="SSF57667">
    <property type="entry name" value="beta-beta-alpha zinc fingers"/>
    <property type="match status" value="8"/>
</dbReference>
<feature type="domain" description="C2H2-type" evidence="6">
    <location>
        <begin position="967"/>
        <end position="994"/>
    </location>
</feature>
<feature type="domain" description="C2H2-type" evidence="6">
    <location>
        <begin position="124"/>
        <end position="151"/>
    </location>
</feature>
<feature type="domain" description="C2H2-type" evidence="6">
    <location>
        <begin position="376"/>
        <end position="403"/>
    </location>
</feature>
<proteinExistence type="predicted"/>
<dbReference type="InterPro" id="IPR013087">
    <property type="entry name" value="Znf_C2H2_type"/>
</dbReference>